<feature type="domain" description="PARG catalytic Macro" evidence="4">
    <location>
        <begin position="267"/>
        <end position="428"/>
    </location>
</feature>
<dbReference type="GO" id="GO:1990966">
    <property type="term" value="P:ATP generation from poly-ADP-D-ribose"/>
    <property type="evidence" value="ECO:0007669"/>
    <property type="project" value="TreeGrafter"/>
</dbReference>
<evidence type="ECO:0000313" key="7">
    <source>
        <dbReference type="Proteomes" id="UP001303760"/>
    </source>
</evidence>
<dbReference type="PANTHER" id="PTHR12837:SF0">
    <property type="entry name" value="POLY(ADP-RIBOSE) GLYCOHYDROLASE"/>
    <property type="match status" value="1"/>
</dbReference>
<keyword evidence="3" id="KW-0378">Hydrolase</keyword>
<dbReference type="GO" id="GO:0006282">
    <property type="term" value="P:regulation of DNA repair"/>
    <property type="evidence" value="ECO:0007669"/>
    <property type="project" value="InterPro"/>
</dbReference>
<organism evidence="6 7">
    <name type="scientific">Achaetomium macrosporum</name>
    <dbReference type="NCBI Taxonomy" id="79813"/>
    <lineage>
        <taxon>Eukaryota</taxon>
        <taxon>Fungi</taxon>
        <taxon>Dikarya</taxon>
        <taxon>Ascomycota</taxon>
        <taxon>Pezizomycotina</taxon>
        <taxon>Sordariomycetes</taxon>
        <taxon>Sordariomycetidae</taxon>
        <taxon>Sordariales</taxon>
        <taxon>Chaetomiaceae</taxon>
        <taxon>Achaetomium</taxon>
    </lineage>
</organism>
<gene>
    <name evidence="6" type="ORF">C8A03DRAFT_31473</name>
</gene>
<comment type="similarity">
    <text evidence="1">Belongs to the poly(ADP-ribose) glycohydrolase family.</text>
</comment>
<sequence length="488" mass="53968">MESNYYTLPSSRDIKVLDRFSLLADIDDNGNDPSSLEDPATGLVPFWPLLQSLLHPKNKIETLPELTSLLDTISVTLRGTSNPAGDYGLLKEAIPSRCNGGEGFFFNQVWPRLAQLALQMPALFPSGRLPALGTGPGAVNELVLSRRQVACLVVHQFFRTLLAPEWKREEDGFHDFGLWYPGMEEERQPSAARAYLAALMRYLEEVSCRDEVVDDGEWEVAYNLRSVKGRDFMELLQSSGCPLGEVEVKVVERYDILPASLGISGGAAVVSANKYIGFGKSATQEEIHVGSSPEACPAVLITPPLRDDQVLIVRGAQPMVNITGQRRDIRVEEMPVPDGGGKAWRERTMLFMDALELDMAEAKESLPDLLPGNLDREIRKAYTAFSSRRVREIRTGLWGCGAFCGDPGIKGLLLWLAASLANTRLLIVCDRGGLGFAKEFQCAVNEIRRTIRDTAALRELLDRVPDSLARGRTLSWVIEQLEQRPVVG</sequence>
<dbReference type="EMBL" id="MU860040">
    <property type="protein sequence ID" value="KAK4240446.1"/>
    <property type="molecule type" value="Genomic_DNA"/>
</dbReference>
<evidence type="ECO:0000256" key="2">
    <source>
        <dbReference type="ARBA" id="ARBA00012255"/>
    </source>
</evidence>
<dbReference type="AlphaFoldDB" id="A0AAN7CF41"/>
<dbReference type="GO" id="GO:0005737">
    <property type="term" value="C:cytoplasm"/>
    <property type="evidence" value="ECO:0007669"/>
    <property type="project" value="TreeGrafter"/>
</dbReference>
<dbReference type="GO" id="GO:0005975">
    <property type="term" value="P:carbohydrate metabolic process"/>
    <property type="evidence" value="ECO:0007669"/>
    <property type="project" value="InterPro"/>
</dbReference>
<evidence type="ECO:0000313" key="6">
    <source>
        <dbReference type="EMBL" id="KAK4240446.1"/>
    </source>
</evidence>
<dbReference type="InterPro" id="IPR046372">
    <property type="entry name" value="PARG_cat_C"/>
</dbReference>
<evidence type="ECO:0000259" key="5">
    <source>
        <dbReference type="Pfam" id="PF20811"/>
    </source>
</evidence>
<dbReference type="Proteomes" id="UP001303760">
    <property type="component" value="Unassembled WGS sequence"/>
</dbReference>
<evidence type="ECO:0000259" key="4">
    <source>
        <dbReference type="Pfam" id="PF05028"/>
    </source>
</evidence>
<comment type="caution">
    <text evidence="6">The sequence shown here is derived from an EMBL/GenBank/DDBJ whole genome shotgun (WGS) entry which is preliminary data.</text>
</comment>
<evidence type="ECO:0000256" key="1">
    <source>
        <dbReference type="ARBA" id="ARBA00009545"/>
    </source>
</evidence>
<reference evidence="6" key="2">
    <citation type="submission" date="2023-05" db="EMBL/GenBank/DDBJ databases">
        <authorList>
            <consortium name="Lawrence Berkeley National Laboratory"/>
            <person name="Steindorff A."/>
            <person name="Hensen N."/>
            <person name="Bonometti L."/>
            <person name="Westerberg I."/>
            <person name="Brannstrom I.O."/>
            <person name="Guillou S."/>
            <person name="Cros-Aarteil S."/>
            <person name="Calhoun S."/>
            <person name="Haridas S."/>
            <person name="Kuo A."/>
            <person name="Mondo S."/>
            <person name="Pangilinan J."/>
            <person name="Riley R."/>
            <person name="Labutti K."/>
            <person name="Andreopoulos B."/>
            <person name="Lipzen A."/>
            <person name="Chen C."/>
            <person name="Yanf M."/>
            <person name="Daum C."/>
            <person name="Ng V."/>
            <person name="Clum A."/>
            <person name="Ohm R."/>
            <person name="Martin F."/>
            <person name="Silar P."/>
            <person name="Natvig D."/>
            <person name="Lalanne C."/>
            <person name="Gautier V."/>
            <person name="Ament-Velasquez S.L."/>
            <person name="Kruys A."/>
            <person name="Hutchinson M.I."/>
            <person name="Powell A.J."/>
            <person name="Barry K."/>
            <person name="Miller A.N."/>
            <person name="Grigoriev I.V."/>
            <person name="Debuchy R."/>
            <person name="Gladieux P."/>
            <person name="Thoren M.H."/>
            <person name="Johannesson H."/>
        </authorList>
    </citation>
    <scope>NUCLEOTIDE SEQUENCE</scope>
    <source>
        <strain evidence="6">CBS 532.94</strain>
    </source>
</reference>
<dbReference type="GO" id="GO:0009225">
    <property type="term" value="P:nucleotide-sugar metabolic process"/>
    <property type="evidence" value="ECO:0007669"/>
    <property type="project" value="TreeGrafter"/>
</dbReference>
<dbReference type="InterPro" id="IPR048362">
    <property type="entry name" value="PARG_helical"/>
</dbReference>
<dbReference type="EC" id="3.2.1.143" evidence="2"/>
<dbReference type="PANTHER" id="PTHR12837">
    <property type="entry name" value="POLY ADP-RIBOSE GLYCOHYDROLASE"/>
    <property type="match status" value="1"/>
</dbReference>
<dbReference type="InterPro" id="IPR007724">
    <property type="entry name" value="Poly_GlycHdrlase"/>
</dbReference>
<name>A0AAN7CF41_9PEZI</name>
<evidence type="ECO:0000256" key="3">
    <source>
        <dbReference type="ARBA" id="ARBA00022801"/>
    </source>
</evidence>
<dbReference type="Pfam" id="PF05028">
    <property type="entry name" value="PARG_cat_C"/>
    <property type="match status" value="1"/>
</dbReference>
<accession>A0AAN7CF41</accession>
<proteinExistence type="inferred from homology"/>
<protein>
    <recommendedName>
        <fullName evidence="2">poly(ADP-ribose) glycohydrolase</fullName>
        <ecNumber evidence="2">3.2.1.143</ecNumber>
    </recommendedName>
</protein>
<dbReference type="GO" id="GO:0004649">
    <property type="term" value="F:poly(ADP-ribose) glycohydrolase activity"/>
    <property type="evidence" value="ECO:0007669"/>
    <property type="project" value="UniProtKB-EC"/>
</dbReference>
<dbReference type="Pfam" id="PF20811">
    <property type="entry name" value="PARG_cat_N"/>
    <property type="match status" value="1"/>
</dbReference>
<reference evidence="6" key="1">
    <citation type="journal article" date="2023" name="Mol. Phylogenet. Evol.">
        <title>Genome-scale phylogeny and comparative genomics of the fungal order Sordariales.</title>
        <authorList>
            <person name="Hensen N."/>
            <person name="Bonometti L."/>
            <person name="Westerberg I."/>
            <person name="Brannstrom I.O."/>
            <person name="Guillou S."/>
            <person name="Cros-Aarteil S."/>
            <person name="Calhoun S."/>
            <person name="Haridas S."/>
            <person name="Kuo A."/>
            <person name="Mondo S."/>
            <person name="Pangilinan J."/>
            <person name="Riley R."/>
            <person name="LaButti K."/>
            <person name="Andreopoulos B."/>
            <person name="Lipzen A."/>
            <person name="Chen C."/>
            <person name="Yan M."/>
            <person name="Daum C."/>
            <person name="Ng V."/>
            <person name="Clum A."/>
            <person name="Steindorff A."/>
            <person name="Ohm R.A."/>
            <person name="Martin F."/>
            <person name="Silar P."/>
            <person name="Natvig D.O."/>
            <person name="Lalanne C."/>
            <person name="Gautier V."/>
            <person name="Ament-Velasquez S.L."/>
            <person name="Kruys A."/>
            <person name="Hutchinson M.I."/>
            <person name="Powell A.J."/>
            <person name="Barry K."/>
            <person name="Miller A.N."/>
            <person name="Grigoriev I.V."/>
            <person name="Debuchy R."/>
            <person name="Gladieux P."/>
            <person name="Hiltunen Thoren M."/>
            <person name="Johannesson H."/>
        </authorList>
    </citation>
    <scope>NUCLEOTIDE SEQUENCE</scope>
    <source>
        <strain evidence="6">CBS 532.94</strain>
    </source>
</reference>
<keyword evidence="7" id="KW-1185">Reference proteome</keyword>
<dbReference type="GO" id="GO:0005634">
    <property type="term" value="C:nucleus"/>
    <property type="evidence" value="ECO:0007669"/>
    <property type="project" value="TreeGrafter"/>
</dbReference>
<feature type="domain" description="PARG helical" evidence="5">
    <location>
        <begin position="104"/>
        <end position="209"/>
    </location>
</feature>